<keyword evidence="7" id="KW-0732">Signal</keyword>
<dbReference type="RefSeq" id="WP_110258349.1">
    <property type="nucleotide sequence ID" value="NZ_QJKB01000023.1"/>
</dbReference>
<comment type="catalytic activity">
    <reaction evidence="1 6">
        <text>a beta-lactam + H2O = a substituted beta-amino acid</text>
        <dbReference type="Rhea" id="RHEA:20401"/>
        <dbReference type="ChEBI" id="CHEBI:15377"/>
        <dbReference type="ChEBI" id="CHEBI:35627"/>
        <dbReference type="ChEBI" id="CHEBI:140347"/>
        <dbReference type="EC" id="3.5.2.6"/>
    </reaction>
</comment>
<dbReference type="EC" id="3.5.2.6" evidence="3 6"/>
<sequence>MKSSSMKFLSTSIFFCASMLSFNTMSAQVDDVKSVVDAAVLPLKDSNAIPGMAVGIYVNGQQYIFNYGLASKADNTPVTDTTLFEIGSISKTFTATMATLAQERGKLKLNDKVADHLQSLKGHSFGSTSLLSLATHTTGGLPLQVPETVKNDEQLMSYLKNWKPAHTQGTYRTYSNISIGLLGVIAAQSLQQPAANIMQEQIFPAFGMNSSYLVVPNNKRADYAQGYKKDDTPVRLRDDVLSIEAYGVRTTASDLLQFIKANLGDMPLAPEFAQALKNTHTGYFKAGGMTQSLIWELYPYPADLATLFEGSSDRMVFEATPVQKITPPMTSTANVFIHKTGATNGFGAYIAFVPHKKIGIVILANKSYPNKLRIETAQKILGQLGA</sequence>
<evidence type="ECO:0000313" key="9">
    <source>
        <dbReference type="EMBL" id="PXX34954.1"/>
    </source>
</evidence>
<name>A0A318IQN7_9BURK</name>
<reference evidence="9 10" key="1">
    <citation type="submission" date="2018-05" db="EMBL/GenBank/DDBJ databases">
        <title>Genomic Encyclopedia of Type Strains, Phase IV (KMG-IV): sequencing the most valuable type-strain genomes for metagenomic binning, comparative biology and taxonomic classification.</title>
        <authorList>
            <person name="Goeker M."/>
        </authorList>
    </citation>
    <scope>NUCLEOTIDE SEQUENCE [LARGE SCALE GENOMIC DNA]</scope>
    <source>
        <strain evidence="9 10">DSM 19792</strain>
    </source>
</reference>
<dbReference type="GO" id="GO:0030288">
    <property type="term" value="C:outer membrane-bounded periplasmic space"/>
    <property type="evidence" value="ECO:0007669"/>
    <property type="project" value="InterPro"/>
</dbReference>
<dbReference type="InterPro" id="IPR050491">
    <property type="entry name" value="AmpC-like"/>
</dbReference>
<evidence type="ECO:0000313" key="10">
    <source>
        <dbReference type="Proteomes" id="UP000247792"/>
    </source>
</evidence>
<proteinExistence type="inferred from homology"/>
<dbReference type="Proteomes" id="UP000247792">
    <property type="component" value="Unassembled WGS sequence"/>
</dbReference>
<dbReference type="NCBIfam" id="NF033085">
    <property type="entry name" value="bla_class_C"/>
    <property type="match status" value="1"/>
</dbReference>
<feature type="domain" description="Beta-lactamase-related" evidence="8">
    <location>
        <begin position="37"/>
        <end position="381"/>
    </location>
</feature>
<evidence type="ECO:0000256" key="6">
    <source>
        <dbReference type="RuleBase" id="RU361140"/>
    </source>
</evidence>
<dbReference type="OrthoDB" id="5377431at2"/>
<keyword evidence="5 6" id="KW-0046">Antibiotic resistance</keyword>
<evidence type="ECO:0000259" key="8">
    <source>
        <dbReference type="Pfam" id="PF00144"/>
    </source>
</evidence>
<keyword evidence="10" id="KW-1185">Reference proteome</keyword>
<dbReference type="Pfam" id="PF00144">
    <property type="entry name" value="Beta-lactamase"/>
    <property type="match status" value="1"/>
</dbReference>
<dbReference type="GO" id="GO:0008800">
    <property type="term" value="F:beta-lactamase activity"/>
    <property type="evidence" value="ECO:0007669"/>
    <property type="project" value="UniProtKB-UniRule"/>
</dbReference>
<dbReference type="SUPFAM" id="SSF56601">
    <property type="entry name" value="beta-lactamase/transpeptidase-like"/>
    <property type="match status" value="1"/>
</dbReference>
<dbReference type="InterPro" id="IPR012338">
    <property type="entry name" value="Beta-lactam/transpept-like"/>
</dbReference>
<dbReference type="InterPro" id="IPR001586">
    <property type="entry name" value="Beta-lactam_class-C_AS"/>
</dbReference>
<keyword evidence="4 6" id="KW-0378">Hydrolase</keyword>
<dbReference type="PANTHER" id="PTHR46825:SF8">
    <property type="entry name" value="BETA-LACTAMASE-RELATED"/>
    <property type="match status" value="1"/>
</dbReference>
<comment type="similarity">
    <text evidence="2 6">Belongs to the class-C beta-lactamase family.</text>
</comment>
<dbReference type="EMBL" id="QJKB01000023">
    <property type="protein sequence ID" value="PXX34954.1"/>
    <property type="molecule type" value="Genomic_DNA"/>
</dbReference>
<dbReference type="AlphaFoldDB" id="A0A318IQN7"/>
<comment type="caution">
    <text evidence="9">The sequence shown here is derived from an EMBL/GenBank/DDBJ whole genome shotgun (WGS) entry which is preliminary data.</text>
</comment>
<feature type="signal peptide" evidence="7">
    <location>
        <begin position="1"/>
        <end position="27"/>
    </location>
</feature>
<protein>
    <recommendedName>
        <fullName evidence="3 6">Beta-lactamase</fullName>
        <ecNumber evidence="3 6">3.5.2.6</ecNumber>
    </recommendedName>
</protein>
<evidence type="ECO:0000256" key="3">
    <source>
        <dbReference type="ARBA" id="ARBA00012865"/>
    </source>
</evidence>
<dbReference type="Gene3D" id="3.40.710.10">
    <property type="entry name" value="DD-peptidase/beta-lactamase superfamily"/>
    <property type="match status" value="1"/>
</dbReference>
<dbReference type="PROSITE" id="PS00336">
    <property type="entry name" value="BETA_LACTAMASE_C"/>
    <property type="match status" value="1"/>
</dbReference>
<evidence type="ECO:0000256" key="4">
    <source>
        <dbReference type="ARBA" id="ARBA00022801"/>
    </source>
</evidence>
<dbReference type="GO" id="GO:0046677">
    <property type="term" value="P:response to antibiotic"/>
    <property type="evidence" value="ECO:0007669"/>
    <property type="project" value="UniProtKB-UniRule"/>
</dbReference>
<dbReference type="InterPro" id="IPR001466">
    <property type="entry name" value="Beta-lactam-related"/>
</dbReference>
<evidence type="ECO:0000256" key="2">
    <source>
        <dbReference type="ARBA" id="ARBA00007840"/>
    </source>
</evidence>
<evidence type="ECO:0000256" key="1">
    <source>
        <dbReference type="ARBA" id="ARBA00001526"/>
    </source>
</evidence>
<dbReference type="GO" id="GO:0017001">
    <property type="term" value="P:antibiotic catabolic process"/>
    <property type="evidence" value="ECO:0007669"/>
    <property type="project" value="InterPro"/>
</dbReference>
<organism evidence="9 10">
    <name type="scientific">Undibacterium pigrum</name>
    <dbReference type="NCBI Taxonomy" id="401470"/>
    <lineage>
        <taxon>Bacteria</taxon>
        <taxon>Pseudomonadati</taxon>
        <taxon>Pseudomonadota</taxon>
        <taxon>Betaproteobacteria</taxon>
        <taxon>Burkholderiales</taxon>
        <taxon>Oxalobacteraceae</taxon>
        <taxon>Undibacterium</taxon>
    </lineage>
</organism>
<dbReference type="PANTHER" id="PTHR46825">
    <property type="entry name" value="D-ALANYL-D-ALANINE-CARBOXYPEPTIDASE/ENDOPEPTIDASE AMPH"/>
    <property type="match status" value="1"/>
</dbReference>
<evidence type="ECO:0000256" key="7">
    <source>
        <dbReference type="SAM" id="SignalP"/>
    </source>
</evidence>
<evidence type="ECO:0000256" key="5">
    <source>
        <dbReference type="ARBA" id="ARBA00023251"/>
    </source>
</evidence>
<feature type="chain" id="PRO_5016299973" description="Beta-lactamase" evidence="7">
    <location>
        <begin position="28"/>
        <end position="386"/>
    </location>
</feature>
<dbReference type="InterPro" id="IPR058136">
    <property type="entry name" value="AmpC"/>
</dbReference>
<gene>
    <name evidence="9" type="ORF">DFR42_1233</name>
</gene>
<accession>A0A318IQN7</accession>